<dbReference type="PROSITE" id="PS00107">
    <property type="entry name" value="PROTEIN_KINASE_ATP"/>
    <property type="match status" value="1"/>
</dbReference>
<keyword evidence="7 10" id="KW-0067">ATP-binding</keyword>
<dbReference type="Proteomes" id="UP000886653">
    <property type="component" value="Unassembled WGS sequence"/>
</dbReference>
<dbReference type="FunFam" id="3.30.200.20:FF:000042">
    <property type="entry name" value="Aurora kinase A"/>
    <property type="match status" value="1"/>
</dbReference>
<evidence type="ECO:0000259" key="12">
    <source>
        <dbReference type="PROSITE" id="PS50011"/>
    </source>
</evidence>
<evidence type="ECO:0000256" key="4">
    <source>
        <dbReference type="ARBA" id="ARBA00022679"/>
    </source>
</evidence>
<dbReference type="GO" id="GO:0005524">
    <property type="term" value="F:ATP binding"/>
    <property type="evidence" value="ECO:0007669"/>
    <property type="project" value="UniProtKB-UniRule"/>
</dbReference>
<evidence type="ECO:0000256" key="10">
    <source>
        <dbReference type="PROSITE-ProRule" id="PRU10141"/>
    </source>
</evidence>
<evidence type="ECO:0000313" key="13">
    <source>
        <dbReference type="EMBL" id="KAG0149104.1"/>
    </source>
</evidence>
<dbReference type="InterPro" id="IPR008271">
    <property type="entry name" value="Ser/Thr_kinase_AS"/>
</dbReference>
<evidence type="ECO:0000256" key="6">
    <source>
        <dbReference type="ARBA" id="ARBA00022777"/>
    </source>
</evidence>
<evidence type="ECO:0000256" key="8">
    <source>
        <dbReference type="ARBA" id="ARBA00047899"/>
    </source>
</evidence>
<dbReference type="PROSITE" id="PS50011">
    <property type="entry name" value="PROTEIN_KINASE_DOM"/>
    <property type="match status" value="1"/>
</dbReference>
<dbReference type="Pfam" id="PF00069">
    <property type="entry name" value="Pkinase"/>
    <property type="match status" value="1"/>
</dbReference>
<evidence type="ECO:0000256" key="2">
    <source>
        <dbReference type="ARBA" id="ARBA00022527"/>
    </source>
</evidence>
<keyword evidence="2 11" id="KW-0723">Serine/threonine-protein kinase</keyword>
<dbReference type="GO" id="GO:0005737">
    <property type="term" value="C:cytoplasm"/>
    <property type="evidence" value="ECO:0007669"/>
    <property type="project" value="TreeGrafter"/>
</dbReference>
<sequence>MNRHRYPNTVPTTGQKAQLVLAYQELGKELNSTQLKVVGNYTLGRIIGEGSFGTVRIGVHRLTGTRVAIKHIPKSASPPLLTREIHHHRRLHHPNVVQLYEVIATEHSIWLITELCPGGELFDYLVEKTRFTESETRRIFGQICLGLGYVHREGVVHRDLKLENVLLDERCNPKLADFGFGREFEQRKLLDTFCGTTGYAAPEMLAGRKYLGEEVDIWSLGIIFYTLLTGSLPFDDDDEEVMKSLIMAGKFDIPNFLSNEARDLILKILQQDPKARPSIEQILSHPCTPFLSLMSFQDLQQ</sequence>
<dbReference type="InterPro" id="IPR011009">
    <property type="entry name" value="Kinase-like_dom_sf"/>
</dbReference>
<evidence type="ECO:0000256" key="11">
    <source>
        <dbReference type="RuleBase" id="RU000304"/>
    </source>
</evidence>
<gene>
    <name evidence="13" type="ORF">CROQUDRAFT_669389</name>
</gene>
<dbReference type="EC" id="2.7.11.1" evidence="1"/>
<dbReference type="InterPro" id="IPR000719">
    <property type="entry name" value="Prot_kinase_dom"/>
</dbReference>
<keyword evidence="5 10" id="KW-0547">Nucleotide-binding</keyword>
<keyword evidence="6" id="KW-0418">Kinase</keyword>
<dbReference type="EMBL" id="MU167230">
    <property type="protein sequence ID" value="KAG0149104.1"/>
    <property type="molecule type" value="Genomic_DNA"/>
</dbReference>
<dbReference type="PIRSF" id="PIRSF000654">
    <property type="entry name" value="Integrin-linked_kinase"/>
    <property type="match status" value="1"/>
</dbReference>
<comment type="caution">
    <text evidence="13">The sequence shown here is derived from an EMBL/GenBank/DDBJ whole genome shotgun (WGS) entry which is preliminary data.</text>
</comment>
<name>A0A9P6NRW0_9BASI</name>
<dbReference type="InterPro" id="IPR017441">
    <property type="entry name" value="Protein_kinase_ATP_BS"/>
</dbReference>
<dbReference type="SUPFAM" id="SSF56112">
    <property type="entry name" value="Protein kinase-like (PK-like)"/>
    <property type="match status" value="1"/>
</dbReference>
<dbReference type="FunFam" id="1.10.510.10:FF:000650">
    <property type="entry name" value="Serine/threonine-protein kinase ppk16"/>
    <property type="match status" value="1"/>
</dbReference>
<accession>A0A9P6NRW0</accession>
<reference evidence="13" key="1">
    <citation type="submission" date="2013-11" db="EMBL/GenBank/DDBJ databases">
        <title>Genome sequence of the fusiform rust pathogen reveals effectors for host alternation and coevolution with pine.</title>
        <authorList>
            <consortium name="DOE Joint Genome Institute"/>
            <person name="Smith K."/>
            <person name="Pendleton A."/>
            <person name="Kubisiak T."/>
            <person name="Anderson C."/>
            <person name="Salamov A."/>
            <person name="Aerts A."/>
            <person name="Riley R."/>
            <person name="Clum A."/>
            <person name="Lindquist E."/>
            <person name="Ence D."/>
            <person name="Campbell M."/>
            <person name="Kronenberg Z."/>
            <person name="Feau N."/>
            <person name="Dhillon B."/>
            <person name="Hamelin R."/>
            <person name="Burleigh J."/>
            <person name="Smith J."/>
            <person name="Yandell M."/>
            <person name="Nelson C."/>
            <person name="Grigoriev I."/>
            <person name="Davis J."/>
        </authorList>
    </citation>
    <scope>NUCLEOTIDE SEQUENCE</scope>
    <source>
        <strain evidence="13">G11</strain>
    </source>
</reference>
<keyword evidence="14" id="KW-1185">Reference proteome</keyword>
<evidence type="ECO:0000256" key="7">
    <source>
        <dbReference type="ARBA" id="ARBA00022840"/>
    </source>
</evidence>
<evidence type="ECO:0000256" key="5">
    <source>
        <dbReference type="ARBA" id="ARBA00022741"/>
    </source>
</evidence>
<dbReference type="PROSITE" id="PS00108">
    <property type="entry name" value="PROTEIN_KINASE_ST"/>
    <property type="match status" value="1"/>
</dbReference>
<evidence type="ECO:0000256" key="1">
    <source>
        <dbReference type="ARBA" id="ARBA00012513"/>
    </source>
</evidence>
<protein>
    <recommendedName>
        <fullName evidence="1">non-specific serine/threonine protein kinase</fullName>
        <ecNumber evidence="1">2.7.11.1</ecNumber>
    </recommendedName>
</protein>
<comment type="similarity">
    <text evidence="11">Belongs to the protein kinase superfamily.</text>
</comment>
<dbReference type="OrthoDB" id="504170at2759"/>
<keyword evidence="3" id="KW-0597">Phosphoprotein</keyword>
<evidence type="ECO:0000313" key="14">
    <source>
        <dbReference type="Proteomes" id="UP000886653"/>
    </source>
</evidence>
<dbReference type="GO" id="GO:0004674">
    <property type="term" value="F:protein serine/threonine kinase activity"/>
    <property type="evidence" value="ECO:0007669"/>
    <property type="project" value="UniProtKB-KW"/>
</dbReference>
<feature type="binding site" evidence="10">
    <location>
        <position position="70"/>
    </location>
    <ligand>
        <name>ATP</name>
        <dbReference type="ChEBI" id="CHEBI:30616"/>
    </ligand>
</feature>
<dbReference type="SMART" id="SM00220">
    <property type="entry name" value="S_TKc"/>
    <property type="match status" value="1"/>
</dbReference>
<evidence type="ECO:0000256" key="3">
    <source>
        <dbReference type="ARBA" id="ARBA00022553"/>
    </source>
</evidence>
<evidence type="ECO:0000256" key="9">
    <source>
        <dbReference type="ARBA" id="ARBA00048679"/>
    </source>
</evidence>
<feature type="domain" description="Protein kinase" evidence="12">
    <location>
        <begin position="41"/>
        <end position="291"/>
    </location>
</feature>
<keyword evidence="4" id="KW-0808">Transferase</keyword>
<proteinExistence type="inferred from homology"/>
<dbReference type="PANTHER" id="PTHR24346:SF110">
    <property type="entry name" value="NON-SPECIFIC SERINE_THREONINE PROTEIN KINASE"/>
    <property type="match status" value="1"/>
</dbReference>
<dbReference type="Gene3D" id="1.10.510.10">
    <property type="entry name" value="Transferase(Phosphotransferase) domain 1"/>
    <property type="match status" value="1"/>
</dbReference>
<dbReference type="PANTHER" id="PTHR24346">
    <property type="entry name" value="MAP/MICROTUBULE AFFINITY-REGULATING KINASE"/>
    <property type="match status" value="1"/>
</dbReference>
<organism evidence="13 14">
    <name type="scientific">Cronartium quercuum f. sp. fusiforme G11</name>
    <dbReference type="NCBI Taxonomy" id="708437"/>
    <lineage>
        <taxon>Eukaryota</taxon>
        <taxon>Fungi</taxon>
        <taxon>Dikarya</taxon>
        <taxon>Basidiomycota</taxon>
        <taxon>Pucciniomycotina</taxon>
        <taxon>Pucciniomycetes</taxon>
        <taxon>Pucciniales</taxon>
        <taxon>Coleosporiaceae</taxon>
        <taxon>Cronartium</taxon>
    </lineage>
</organism>
<dbReference type="GO" id="GO:0035556">
    <property type="term" value="P:intracellular signal transduction"/>
    <property type="evidence" value="ECO:0007669"/>
    <property type="project" value="TreeGrafter"/>
</dbReference>
<comment type="catalytic activity">
    <reaction evidence="9">
        <text>L-seryl-[protein] + ATP = O-phospho-L-seryl-[protein] + ADP + H(+)</text>
        <dbReference type="Rhea" id="RHEA:17989"/>
        <dbReference type="Rhea" id="RHEA-COMP:9863"/>
        <dbReference type="Rhea" id="RHEA-COMP:11604"/>
        <dbReference type="ChEBI" id="CHEBI:15378"/>
        <dbReference type="ChEBI" id="CHEBI:29999"/>
        <dbReference type="ChEBI" id="CHEBI:30616"/>
        <dbReference type="ChEBI" id="CHEBI:83421"/>
        <dbReference type="ChEBI" id="CHEBI:456216"/>
        <dbReference type="EC" id="2.7.11.1"/>
    </reaction>
</comment>
<comment type="catalytic activity">
    <reaction evidence="8">
        <text>L-threonyl-[protein] + ATP = O-phospho-L-threonyl-[protein] + ADP + H(+)</text>
        <dbReference type="Rhea" id="RHEA:46608"/>
        <dbReference type="Rhea" id="RHEA-COMP:11060"/>
        <dbReference type="Rhea" id="RHEA-COMP:11605"/>
        <dbReference type="ChEBI" id="CHEBI:15378"/>
        <dbReference type="ChEBI" id="CHEBI:30013"/>
        <dbReference type="ChEBI" id="CHEBI:30616"/>
        <dbReference type="ChEBI" id="CHEBI:61977"/>
        <dbReference type="ChEBI" id="CHEBI:456216"/>
        <dbReference type="EC" id="2.7.11.1"/>
    </reaction>
</comment>
<dbReference type="AlphaFoldDB" id="A0A9P6NRW0"/>
<dbReference type="CDD" id="cd14003">
    <property type="entry name" value="STKc_AMPK-like"/>
    <property type="match status" value="1"/>
</dbReference>